<dbReference type="Proteomes" id="UP001530293">
    <property type="component" value="Unassembled WGS sequence"/>
</dbReference>
<keyword evidence="13" id="KW-1185">Reference proteome</keyword>
<dbReference type="Pfam" id="PF16916">
    <property type="entry name" value="ZT_dimer"/>
    <property type="match status" value="1"/>
</dbReference>
<feature type="transmembrane region" description="Helical" evidence="9">
    <location>
        <begin position="159"/>
        <end position="178"/>
    </location>
</feature>
<keyword evidence="6 9" id="KW-1133">Transmembrane helix</keyword>
<feature type="domain" description="Cation efflux protein transmembrane" evidence="10">
    <location>
        <begin position="51"/>
        <end position="373"/>
    </location>
</feature>
<evidence type="ECO:0000256" key="3">
    <source>
        <dbReference type="ARBA" id="ARBA00022448"/>
    </source>
</evidence>
<dbReference type="SUPFAM" id="SSF160240">
    <property type="entry name" value="Cation efflux protein cytoplasmic domain-like"/>
    <property type="match status" value="1"/>
</dbReference>
<evidence type="ECO:0000313" key="13">
    <source>
        <dbReference type="Proteomes" id="UP001530293"/>
    </source>
</evidence>
<dbReference type="Pfam" id="PF01545">
    <property type="entry name" value="Cation_efflux"/>
    <property type="match status" value="1"/>
</dbReference>
<accession>A0ABD3MBG5</accession>
<evidence type="ECO:0000256" key="7">
    <source>
        <dbReference type="ARBA" id="ARBA00023065"/>
    </source>
</evidence>
<keyword evidence="5" id="KW-0864">Zinc transport</keyword>
<comment type="caution">
    <text evidence="12">The sequence shown here is derived from an EMBL/GenBank/DDBJ whole genome shotgun (WGS) entry which is preliminary data.</text>
</comment>
<dbReference type="GO" id="GO:0016020">
    <property type="term" value="C:membrane"/>
    <property type="evidence" value="ECO:0007669"/>
    <property type="project" value="UniProtKB-SubCell"/>
</dbReference>
<comment type="subcellular location">
    <subcellularLocation>
        <location evidence="1">Membrane</location>
        <topology evidence="1">Multi-pass membrane protein</topology>
    </subcellularLocation>
</comment>
<dbReference type="InterPro" id="IPR027469">
    <property type="entry name" value="Cation_efflux_TMD_sf"/>
</dbReference>
<evidence type="ECO:0000256" key="8">
    <source>
        <dbReference type="ARBA" id="ARBA00023136"/>
    </source>
</evidence>
<dbReference type="InterPro" id="IPR050681">
    <property type="entry name" value="CDF/SLC30A"/>
</dbReference>
<dbReference type="NCBIfam" id="TIGR01297">
    <property type="entry name" value="CDF"/>
    <property type="match status" value="1"/>
</dbReference>
<evidence type="ECO:0000256" key="4">
    <source>
        <dbReference type="ARBA" id="ARBA00022692"/>
    </source>
</evidence>
<evidence type="ECO:0000256" key="1">
    <source>
        <dbReference type="ARBA" id="ARBA00004141"/>
    </source>
</evidence>
<protein>
    <submittedName>
        <fullName evidence="12">Uncharacterized protein</fullName>
    </submittedName>
</protein>
<evidence type="ECO:0000313" key="12">
    <source>
        <dbReference type="EMBL" id="KAL3757875.1"/>
    </source>
</evidence>
<keyword evidence="7" id="KW-0406">Ion transport</keyword>
<dbReference type="InterPro" id="IPR036837">
    <property type="entry name" value="Cation_efflux_CTD_sf"/>
</dbReference>
<evidence type="ECO:0000259" key="10">
    <source>
        <dbReference type="Pfam" id="PF01545"/>
    </source>
</evidence>
<feature type="transmembrane region" description="Helical" evidence="9">
    <location>
        <begin position="118"/>
        <end position="139"/>
    </location>
</feature>
<dbReference type="InterPro" id="IPR027470">
    <property type="entry name" value="Cation_efflux_CTD"/>
</dbReference>
<organism evidence="12 13">
    <name type="scientific">Discostella pseudostelligera</name>
    <dbReference type="NCBI Taxonomy" id="259834"/>
    <lineage>
        <taxon>Eukaryota</taxon>
        <taxon>Sar</taxon>
        <taxon>Stramenopiles</taxon>
        <taxon>Ochrophyta</taxon>
        <taxon>Bacillariophyta</taxon>
        <taxon>Coscinodiscophyceae</taxon>
        <taxon>Thalassiosirophycidae</taxon>
        <taxon>Stephanodiscales</taxon>
        <taxon>Stephanodiscaceae</taxon>
        <taxon>Discostella</taxon>
    </lineage>
</organism>
<name>A0ABD3MBG5_9STRA</name>
<feature type="transmembrane region" description="Helical" evidence="9">
    <location>
        <begin position="315"/>
        <end position="337"/>
    </location>
</feature>
<evidence type="ECO:0000256" key="6">
    <source>
        <dbReference type="ARBA" id="ARBA00022989"/>
    </source>
</evidence>
<evidence type="ECO:0000259" key="11">
    <source>
        <dbReference type="Pfam" id="PF16916"/>
    </source>
</evidence>
<keyword evidence="5" id="KW-0862">Zinc</keyword>
<feature type="domain" description="Cation efflux protein cytoplasmic" evidence="11">
    <location>
        <begin position="377"/>
        <end position="447"/>
    </location>
</feature>
<keyword evidence="3" id="KW-0813">Transport</keyword>
<comment type="similarity">
    <text evidence="2">Belongs to the cation diffusion facilitator (CDF) transporter (TC 2.A.4) family. SLC30A subfamily.</text>
</comment>
<reference evidence="12 13" key="1">
    <citation type="submission" date="2024-10" db="EMBL/GenBank/DDBJ databases">
        <title>Updated reference genomes for cyclostephanoid diatoms.</title>
        <authorList>
            <person name="Roberts W.R."/>
            <person name="Alverson A.J."/>
        </authorList>
    </citation>
    <scope>NUCLEOTIDE SEQUENCE [LARGE SCALE GENOMIC DNA]</scope>
    <source>
        <strain evidence="12 13">AJA232-27</strain>
    </source>
</reference>
<dbReference type="InterPro" id="IPR058533">
    <property type="entry name" value="Cation_efflux_TM"/>
</dbReference>
<evidence type="ECO:0000256" key="5">
    <source>
        <dbReference type="ARBA" id="ARBA00022906"/>
    </source>
</evidence>
<sequence>MFLLQHERSEAVVHRAADKTMDASTQVINNYEITAQTAEKVRRNEVLRKLKLASYICFIFFLVEVTGGILAGSLAVLSDAVHLATDLSAFVLAIVGSRIAGRPASESHTFGLRRAESLAALLSMVCLVILTIGLAGEAIRRIWELSFSEEDITEVDGKLMSTIAAIGVVVNVILAFVLGEDHVHMPGADCHGHDHDHGDHHDHCGHSHFQLDHVEEHGIQLCLPCREDNTAQNEHDEENIANTAPPNAAPVHDATCKSISCKTSKKRRKRVAYAPVPGTCGIQHNGDDFIDNASHGCASACGSNKKGRNVNLHAAYIHVMADLAQSVVVLIAGLIIWKNPTWQLTDPICTLIFSIMVCYSTIGVIRSSLSVLLEEVPPGVDWEDMFDAISSVEGVSNVHDLHIWSISHGHSILSVHGVAKDVERAYRDIKELCNQRNITHITVQLQPRTIDGCLTCSKESAHLCR</sequence>
<keyword evidence="8 9" id="KW-0472">Membrane</keyword>
<dbReference type="InterPro" id="IPR002524">
    <property type="entry name" value="Cation_efflux"/>
</dbReference>
<evidence type="ECO:0000256" key="9">
    <source>
        <dbReference type="SAM" id="Phobius"/>
    </source>
</evidence>
<dbReference type="AlphaFoldDB" id="A0ABD3MBG5"/>
<keyword evidence="4 9" id="KW-0812">Transmembrane</keyword>
<evidence type="ECO:0000256" key="2">
    <source>
        <dbReference type="ARBA" id="ARBA00008873"/>
    </source>
</evidence>
<gene>
    <name evidence="12" type="ORF">ACHAWU_002795</name>
</gene>
<proteinExistence type="inferred from homology"/>
<feature type="transmembrane region" description="Helical" evidence="9">
    <location>
        <begin position="80"/>
        <end position="97"/>
    </location>
</feature>
<dbReference type="PANTHER" id="PTHR11562">
    <property type="entry name" value="CATION EFFLUX PROTEIN/ ZINC TRANSPORTER"/>
    <property type="match status" value="1"/>
</dbReference>
<dbReference type="EMBL" id="JALLBG020000247">
    <property type="protein sequence ID" value="KAL3757875.1"/>
    <property type="molecule type" value="Genomic_DNA"/>
</dbReference>
<dbReference type="PANTHER" id="PTHR11562:SF17">
    <property type="entry name" value="RE54080P-RELATED"/>
    <property type="match status" value="1"/>
</dbReference>
<dbReference type="SUPFAM" id="SSF161111">
    <property type="entry name" value="Cation efflux protein transmembrane domain-like"/>
    <property type="match status" value="1"/>
</dbReference>
<feature type="transmembrane region" description="Helical" evidence="9">
    <location>
        <begin position="343"/>
        <end position="365"/>
    </location>
</feature>
<feature type="transmembrane region" description="Helical" evidence="9">
    <location>
        <begin position="52"/>
        <end position="74"/>
    </location>
</feature>
<dbReference type="Gene3D" id="1.20.1510.10">
    <property type="entry name" value="Cation efflux protein transmembrane domain"/>
    <property type="match status" value="2"/>
</dbReference>
<dbReference type="GO" id="GO:0006829">
    <property type="term" value="P:zinc ion transport"/>
    <property type="evidence" value="ECO:0007669"/>
    <property type="project" value="UniProtKB-KW"/>
</dbReference>